<name>A0A2G2YR01_CAPAN</name>
<comment type="caution">
    <text evidence="2">The sequence shown here is derived from an EMBL/GenBank/DDBJ whole genome shotgun (WGS) entry which is preliminary data.</text>
</comment>
<reference evidence="2 3" key="1">
    <citation type="journal article" date="2014" name="Nat. Genet.">
        <title>Genome sequence of the hot pepper provides insights into the evolution of pungency in Capsicum species.</title>
        <authorList>
            <person name="Kim S."/>
            <person name="Park M."/>
            <person name="Yeom S.I."/>
            <person name="Kim Y.M."/>
            <person name="Lee J.M."/>
            <person name="Lee H.A."/>
            <person name="Seo E."/>
            <person name="Choi J."/>
            <person name="Cheong K."/>
            <person name="Kim K.T."/>
            <person name="Jung K."/>
            <person name="Lee G.W."/>
            <person name="Oh S.K."/>
            <person name="Bae C."/>
            <person name="Kim S.B."/>
            <person name="Lee H.Y."/>
            <person name="Kim S.Y."/>
            <person name="Kim M.S."/>
            <person name="Kang B.C."/>
            <person name="Jo Y.D."/>
            <person name="Yang H.B."/>
            <person name="Jeong H.J."/>
            <person name="Kang W.H."/>
            <person name="Kwon J.K."/>
            <person name="Shin C."/>
            <person name="Lim J.Y."/>
            <person name="Park J.H."/>
            <person name="Huh J.H."/>
            <person name="Kim J.S."/>
            <person name="Kim B.D."/>
            <person name="Cohen O."/>
            <person name="Paran I."/>
            <person name="Suh M.C."/>
            <person name="Lee S.B."/>
            <person name="Kim Y.K."/>
            <person name="Shin Y."/>
            <person name="Noh S.J."/>
            <person name="Park J."/>
            <person name="Seo Y.S."/>
            <person name="Kwon S.Y."/>
            <person name="Kim H.A."/>
            <person name="Park J.M."/>
            <person name="Kim H.J."/>
            <person name="Choi S.B."/>
            <person name="Bosland P.W."/>
            <person name="Reeves G."/>
            <person name="Jo S.H."/>
            <person name="Lee B.W."/>
            <person name="Cho H.T."/>
            <person name="Choi H.S."/>
            <person name="Lee M.S."/>
            <person name="Yu Y."/>
            <person name="Do Choi Y."/>
            <person name="Park B.S."/>
            <person name="van Deynze A."/>
            <person name="Ashrafi H."/>
            <person name="Hill T."/>
            <person name="Kim W.T."/>
            <person name="Pai H.S."/>
            <person name="Ahn H.K."/>
            <person name="Yeam I."/>
            <person name="Giovannoni J.J."/>
            <person name="Rose J.K."/>
            <person name="Sorensen I."/>
            <person name="Lee S.J."/>
            <person name="Kim R.W."/>
            <person name="Choi I.Y."/>
            <person name="Choi B.S."/>
            <person name="Lim J.S."/>
            <person name="Lee Y.H."/>
            <person name="Choi D."/>
        </authorList>
    </citation>
    <scope>NUCLEOTIDE SEQUENCE [LARGE SCALE GENOMIC DNA]</scope>
    <source>
        <strain evidence="3">cv. CM334</strain>
    </source>
</reference>
<proteinExistence type="predicted"/>
<dbReference type="PANTHER" id="PTHR31344">
    <property type="entry name" value="NUCLEAR PORE COMPLEX PROTEIN NUP205"/>
    <property type="match status" value="1"/>
</dbReference>
<feature type="region of interest" description="Disordered" evidence="1">
    <location>
        <begin position="79"/>
        <end position="99"/>
    </location>
</feature>
<sequence>MGYMGSAPPTERAPVRVLLVIIDYICIYIDVEDEYCDVVEIADDTNDNIEIRDAATPNMFLGNTEIIKNEVKEHTPIETSSIAESSATEKRVPANVLSKSRPESESRIQMLEEELKEAPAIEVALYSVVAKHGSLMNKVPTPARRLARFYLHAWRTKSPAKQASTTRACVSG</sequence>
<dbReference type="EMBL" id="AYRZ02000009">
    <property type="protein sequence ID" value="PHT72176.1"/>
    <property type="molecule type" value="Genomic_DNA"/>
</dbReference>
<dbReference type="Gramene" id="PHT72176">
    <property type="protein sequence ID" value="PHT72176"/>
    <property type="gene ID" value="T459_22961"/>
</dbReference>
<dbReference type="GO" id="GO:0005643">
    <property type="term" value="C:nuclear pore"/>
    <property type="evidence" value="ECO:0007669"/>
    <property type="project" value="InterPro"/>
</dbReference>
<reference evidence="2 3" key="2">
    <citation type="journal article" date="2017" name="Genome Biol.">
        <title>New reference genome sequences of hot pepper reveal the massive evolution of plant disease-resistance genes by retroduplication.</title>
        <authorList>
            <person name="Kim S."/>
            <person name="Park J."/>
            <person name="Yeom S.I."/>
            <person name="Kim Y.M."/>
            <person name="Seo E."/>
            <person name="Kim K.T."/>
            <person name="Kim M.S."/>
            <person name="Lee J.M."/>
            <person name="Cheong K."/>
            <person name="Shin H.S."/>
            <person name="Kim S.B."/>
            <person name="Han K."/>
            <person name="Lee J."/>
            <person name="Park M."/>
            <person name="Lee H.A."/>
            <person name="Lee H.Y."/>
            <person name="Lee Y."/>
            <person name="Oh S."/>
            <person name="Lee J.H."/>
            <person name="Choi E."/>
            <person name="Choi E."/>
            <person name="Lee S.E."/>
            <person name="Jeon J."/>
            <person name="Kim H."/>
            <person name="Choi G."/>
            <person name="Song H."/>
            <person name="Lee J."/>
            <person name="Lee S.C."/>
            <person name="Kwon J.K."/>
            <person name="Lee H.Y."/>
            <person name="Koo N."/>
            <person name="Hong Y."/>
            <person name="Kim R.W."/>
            <person name="Kang W.H."/>
            <person name="Huh J.H."/>
            <person name="Kang B.C."/>
            <person name="Yang T.J."/>
            <person name="Lee Y.H."/>
            <person name="Bennetzen J.L."/>
            <person name="Choi D."/>
        </authorList>
    </citation>
    <scope>NUCLEOTIDE SEQUENCE [LARGE SCALE GENOMIC DNA]</scope>
    <source>
        <strain evidence="3">cv. CM334</strain>
    </source>
</reference>
<evidence type="ECO:0000256" key="1">
    <source>
        <dbReference type="SAM" id="MobiDB-lite"/>
    </source>
</evidence>
<accession>A0A2G2YR01</accession>
<protein>
    <submittedName>
        <fullName evidence="2">Uncharacterized protein</fullName>
    </submittedName>
</protein>
<gene>
    <name evidence="2" type="ORF">T459_22961</name>
</gene>
<evidence type="ECO:0000313" key="2">
    <source>
        <dbReference type="EMBL" id="PHT72176.1"/>
    </source>
</evidence>
<dbReference type="AlphaFoldDB" id="A0A2G2YR01"/>
<evidence type="ECO:0000313" key="3">
    <source>
        <dbReference type="Proteomes" id="UP000222542"/>
    </source>
</evidence>
<dbReference type="Proteomes" id="UP000222542">
    <property type="component" value="Unassembled WGS sequence"/>
</dbReference>
<keyword evidence="3" id="KW-1185">Reference proteome</keyword>
<organism evidence="2 3">
    <name type="scientific">Capsicum annuum</name>
    <name type="common">Capsicum pepper</name>
    <dbReference type="NCBI Taxonomy" id="4072"/>
    <lineage>
        <taxon>Eukaryota</taxon>
        <taxon>Viridiplantae</taxon>
        <taxon>Streptophyta</taxon>
        <taxon>Embryophyta</taxon>
        <taxon>Tracheophyta</taxon>
        <taxon>Spermatophyta</taxon>
        <taxon>Magnoliopsida</taxon>
        <taxon>eudicotyledons</taxon>
        <taxon>Gunneridae</taxon>
        <taxon>Pentapetalae</taxon>
        <taxon>asterids</taxon>
        <taxon>lamiids</taxon>
        <taxon>Solanales</taxon>
        <taxon>Solanaceae</taxon>
        <taxon>Solanoideae</taxon>
        <taxon>Capsiceae</taxon>
        <taxon>Capsicum</taxon>
    </lineage>
</organism>
<dbReference type="InterPro" id="IPR021827">
    <property type="entry name" value="Nup186/Nup192/Nup205"/>
</dbReference>
<dbReference type="PANTHER" id="PTHR31344:SF13">
    <property type="entry name" value="EEIG1_EHBP1 PROTEIN AMINO-TERMINAL DOMAIN PROTEIN"/>
    <property type="match status" value="1"/>
</dbReference>
<dbReference type="STRING" id="4072.A0A2G2YR01"/>